<accession>A0ABN1QXM9</accession>
<dbReference type="Proteomes" id="UP001500542">
    <property type="component" value="Unassembled WGS sequence"/>
</dbReference>
<evidence type="ECO:0000313" key="1">
    <source>
        <dbReference type="EMBL" id="GAA0948733.1"/>
    </source>
</evidence>
<sequence>MFSLSTDAAPGRPNEDFVVVTPDLAIVVDGAGVPMGGCHHGVAWYAQQLGARTLAALAGRPDLPLMEGLHEALVAVATSHADTCDLTDPGTPCAAVGILRIGPETVDTLALSDVTVVVENGDGPQVTCDLRIEEISGTEPDAVAGLLFNTPEHKAALTALVSNQTRTRNRADGWWVAAAEPEAARHAVVNTYARGDIRRLAIFSDGATRPADQMGLYTWSEYLDLLDNVGAAGLIAHVREIEIADPDGARYPRTKRHDDATLATWRASLSTRSESQLSSPELMWQAT</sequence>
<name>A0ABN1QXM9_9ACTN</name>
<organism evidence="1 2">
    <name type="scientific">Kribbella koreensis</name>
    <dbReference type="NCBI Taxonomy" id="57909"/>
    <lineage>
        <taxon>Bacteria</taxon>
        <taxon>Bacillati</taxon>
        <taxon>Actinomycetota</taxon>
        <taxon>Actinomycetes</taxon>
        <taxon>Propionibacteriales</taxon>
        <taxon>Kribbellaceae</taxon>
        <taxon>Kribbella</taxon>
    </lineage>
</organism>
<dbReference type="EMBL" id="BAAAHK010000011">
    <property type="protein sequence ID" value="GAA0948733.1"/>
    <property type="molecule type" value="Genomic_DNA"/>
</dbReference>
<reference evidence="1 2" key="1">
    <citation type="journal article" date="2019" name="Int. J. Syst. Evol. Microbiol.">
        <title>The Global Catalogue of Microorganisms (GCM) 10K type strain sequencing project: providing services to taxonomists for standard genome sequencing and annotation.</title>
        <authorList>
            <consortium name="The Broad Institute Genomics Platform"/>
            <consortium name="The Broad Institute Genome Sequencing Center for Infectious Disease"/>
            <person name="Wu L."/>
            <person name="Ma J."/>
        </authorList>
    </citation>
    <scope>NUCLEOTIDE SEQUENCE [LARGE SCALE GENOMIC DNA]</scope>
    <source>
        <strain evidence="1 2">JCM 10977</strain>
    </source>
</reference>
<dbReference type="RefSeq" id="WP_343973820.1">
    <property type="nucleotide sequence ID" value="NZ_BAAAHK010000011.1"/>
</dbReference>
<comment type="caution">
    <text evidence="1">The sequence shown here is derived from an EMBL/GenBank/DDBJ whole genome shotgun (WGS) entry which is preliminary data.</text>
</comment>
<protein>
    <submittedName>
        <fullName evidence="1">Protein phosphatase 2C domain-containing protein</fullName>
    </submittedName>
</protein>
<gene>
    <name evidence="1" type="ORF">GCM10009554_46650</name>
</gene>
<keyword evidence="2" id="KW-1185">Reference proteome</keyword>
<proteinExistence type="predicted"/>
<evidence type="ECO:0000313" key="2">
    <source>
        <dbReference type="Proteomes" id="UP001500542"/>
    </source>
</evidence>